<dbReference type="EMBL" id="BTRK01000004">
    <property type="protein sequence ID" value="GMR44822.1"/>
    <property type="molecule type" value="Genomic_DNA"/>
</dbReference>
<evidence type="ECO:0000313" key="3">
    <source>
        <dbReference type="Proteomes" id="UP001328107"/>
    </source>
</evidence>
<proteinExistence type="predicted"/>
<keyword evidence="1" id="KW-1133">Transmembrane helix</keyword>
<feature type="non-terminal residue" evidence="2">
    <location>
        <position position="148"/>
    </location>
</feature>
<comment type="caution">
    <text evidence="2">The sequence shown here is derived from an EMBL/GenBank/DDBJ whole genome shotgun (WGS) entry which is preliminary data.</text>
</comment>
<keyword evidence="1" id="KW-0812">Transmembrane</keyword>
<feature type="transmembrane region" description="Helical" evidence="1">
    <location>
        <begin position="12"/>
        <end position="29"/>
    </location>
</feature>
<evidence type="ECO:0000313" key="2">
    <source>
        <dbReference type="EMBL" id="GMR44822.1"/>
    </source>
</evidence>
<reference evidence="3" key="1">
    <citation type="submission" date="2022-10" db="EMBL/GenBank/DDBJ databases">
        <title>Genome assembly of Pristionchus species.</title>
        <authorList>
            <person name="Yoshida K."/>
            <person name="Sommer R.J."/>
        </authorList>
    </citation>
    <scope>NUCLEOTIDE SEQUENCE [LARGE SCALE GENOMIC DNA]</scope>
    <source>
        <strain evidence="3">RS5460</strain>
    </source>
</reference>
<feature type="transmembrane region" description="Helical" evidence="1">
    <location>
        <begin position="82"/>
        <end position="102"/>
    </location>
</feature>
<dbReference type="Proteomes" id="UP001328107">
    <property type="component" value="Unassembled WGS sequence"/>
</dbReference>
<keyword evidence="1" id="KW-0472">Membrane</keyword>
<feature type="non-terminal residue" evidence="2">
    <location>
        <position position="1"/>
    </location>
</feature>
<evidence type="ECO:0008006" key="4">
    <source>
        <dbReference type="Google" id="ProtNLM"/>
    </source>
</evidence>
<gene>
    <name evidence="2" type="ORF">PMAYCL1PPCAC_15017</name>
</gene>
<dbReference type="AlphaFoldDB" id="A0AAN5CI27"/>
<evidence type="ECO:0000256" key="1">
    <source>
        <dbReference type="SAM" id="Phobius"/>
    </source>
</evidence>
<feature type="transmembrane region" description="Helical" evidence="1">
    <location>
        <begin position="41"/>
        <end position="62"/>
    </location>
</feature>
<name>A0AAN5CI27_9BILA</name>
<organism evidence="2 3">
    <name type="scientific">Pristionchus mayeri</name>
    <dbReference type="NCBI Taxonomy" id="1317129"/>
    <lineage>
        <taxon>Eukaryota</taxon>
        <taxon>Metazoa</taxon>
        <taxon>Ecdysozoa</taxon>
        <taxon>Nematoda</taxon>
        <taxon>Chromadorea</taxon>
        <taxon>Rhabditida</taxon>
        <taxon>Rhabditina</taxon>
        <taxon>Diplogasteromorpha</taxon>
        <taxon>Diplogasteroidea</taxon>
        <taxon>Neodiplogasteridae</taxon>
        <taxon>Pristionchus</taxon>
    </lineage>
</organism>
<protein>
    <recommendedName>
        <fullName evidence="4">G protein-coupled receptor</fullName>
    </recommendedName>
</protein>
<sequence>VDFHLAFTNYVGGYSTIVNGFYVLLIIIVPPDNLGIFRSQFYVGAFSSFLFAATQMWSANLFYPNGTLYVVFSARGTGPLGFLTFAAATTLQFTMLSSNFAVRYAAVRGGWMKEYLTNHMLFYGLQTSMSSSAYVTQLLLLSPTPELR</sequence>
<accession>A0AAN5CI27</accession>
<keyword evidence="3" id="KW-1185">Reference proteome</keyword>